<dbReference type="Proteomes" id="UP001159427">
    <property type="component" value="Unassembled WGS sequence"/>
</dbReference>
<organism evidence="2 3">
    <name type="scientific">Porites evermanni</name>
    <dbReference type="NCBI Taxonomy" id="104178"/>
    <lineage>
        <taxon>Eukaryota</taxon>
        <taxon>Metazoa</taxon>
        <taxon>Cnidaria</taxon>
        <taxon>Anthozoa</taxon>
        <taxon>Hexacorallia</taxon>
        <taxon>Scleractinia</taxon>
        <taxon>Fungiina</taxon>
        <taxon>Poritidae</taxon>
        <taxon>Porites</taxon>
    </lineage>
</organism>
<keyword evidence="1" id="KW-0472">Membrane</keyword>
<evidence type="ECO:0000313" key="3">
    <source>
        <dbReference type="Proteomes" id="UP001159427"/>
    </source>
</evidence>
<dbReference type="EMBL" id="CALNXI010000009">
    <property type="protein sequence ID" value="CAH3014387.1"/>
    <property type="molecule type" value="Genomic_DNA"/>
</dbReference>
<name>A0ABN8LFG9_9CNID</name>
<feature type="transmembrane region" description="Helical" evidence="1">
    <location>
        <begin position="6"/>
        <end position="23"/>
    </location>
</feature>
<gene>
    <name evidence="2" type="ORF">PEVE_00043620</name>
</gene>
<evidence type="ECO:0000313" key="2">
    <source>
        <dbReference type="EMBL" id="CAH3014387.1"/>
    </source>
</evidence>
<reference evidence="2 3" key="1">
    <citation type="submission" date="2022-05" db="EMBL/GenBank/DDBJ databases">
        <authorList>
            <consortium name="Genoscope - CEA"/>
            <person name="William W."/>
        </authorList>
    </citation>
    <scope>NUCLEOTIDE SEQUENCE [LARGE SCALE GENOMIC DNA]</scope>
</reference>
<proteinExistence type="predicted"/>
<protein>
    <submittedName>
        <fullName evidence="2">Uncharacterized protein</fullName>
    </submittedName>
</protein>
<accession>A0ABN8LFG9</accession>
<keyword evidence="1" id="KW-0812">Transmembrane</keyword>
<evidence type="ECO:0000256" key="1">
    <source>
        <dbReference type="SAM" id="Phobius"/>
    </source>
</evidence>
<dbReference type="PROSITE" id="PS51257">
    <property type="entry name" value="PROKAR_LIPOPROTEIN"/>
    <property type="match status" value="1"/>
</dbReference>
<keyword evidence="1" id="KW-1133">Transmembrane helix</keyword>
<keyword evidence="3" id="KW-1185">Reference proteome</keyword>
<comment type="caution">
    <text evidence="2">The sequence shown here is derived from an EMBL/GenBank/DDBJ whole genome shotgun (WGS) entry which is preliminary data.</text>
</comment>
<sequence length="106" mass="12120">MSLISRVLVVFLFILGGCFPIVIRRKKLRRKGRSCSCTEAQTTSQESFDSLDSMSVEEPTTWQMPYKGRKRIRTISGASNFSGVSTMSNLSERDRMWLQAFRFAGR</sequence>